<name>A0A2L0F4Z1_SORCE</name>
<sequence>MPLGPDLPGTAPEGPDPAEEIYIDVADALRRKPSMARCSALETALTATLWRLWCRRSPVALSRFCASGGALHPQLANLGRYHAGHFPRQAGQKLMLSRFDELLLGQLSREWITPVKLFTSGMRARSGLHAWLSQLGDLYLPRRLLEWSRHDDGRIVECQEHPEKTSELSRWSFRWRAGGEVILDALPDLLSAPPVAIGGAVAYDAERPWVCRFDAIGTPYLSRLGAGPAKDRGA</sequence>
<dbReference type="AlphaFoldDB" id="A0A2L0F4Z1"/>
<dbReference type="EMBL" id="CP012673">
    <property type="protein sequence ID" value="AUX46613.1"/>
    <property type="molecule type" value="Genomic_DNA"/>
</dbReference>
<gene>
    <name evidence="1" type="ORF">SOCE26_081190</name>
</gene>
<evidence type="ECO:0000313" key="2">
    <source>
        <dbReference type="Proteomes" id="UP000238348"/>
    </source>
</evidence>
<accession>A0A2L0F4Z1</accession>
<proteinExistence type="predicted"/>
<protein>
    <submittedName>
        <fullName evidence="1">Uncharacterized protein</fullName>
    </submittedName>
</protein>
<dbReference type="Proteomes" id="UP000238348">
    <property type="component" value="Chromosome"/>
</dbReference>
<reference evidence="1 2" key="1">
    <citation type="submission" date="2015-09" db="EMBL/GenBank/DDBJ databases">
        <title>Sorangium comparison.</title>
        <authorList>
            <person name="Zaburannyi N."/>
            <person name="Bunk B."/>
            <person name="Overmann J."/>
            <person name="Mueller R."/>
        </authorList>
    </citation>
    <scope>NUCLEOTIDE SEQUENCE [LARGE SCALE GENOMIC DNA]</scope>
    <source>
        <strain evidence="1 2">So ce26</strain>
    </source>
</reference>
<organism evidence="1 2">
    <name type="scientific">Sorangium cellulosum</name>
    <name type="common">Polyangium cellulosum</name>
    <dbReference type="NCBI Taxonomy" id="56"/>
    <lineage>
        <taxon>Bacteria</taxon>
        <taxon>Pseudomonadati</taxon>
        <taxon>Myxococcota</taxon>
        <taxon>Polyangia</taxon>
        <taxon>Polyangiales</taxon>
        <taxon>Polyangiaceae</taxon>
        <taxon>Sorangium</taxon>
    </lineage>
</organism>
<evidence type="ECO:0000313" key="1">
    <source>
        <dbReference type="EMBL" id="AUX46613.1"/>
    </source>
</evidence>